<reference evidence="1 2" key="1">
    <citation type="submission" date="2014-07" db="EMBL/GenBank/DDBJ databases">
        <title>Draft genome sequence of Thalassospira profundimaris R8-17.</title>
        <authorList>
            <person name="Lai Q."/>
            <person name="Shao Z."/>
        </authorList>
    </citation>
    <scope>NUCLEOTIDE SEQUENCE [LARGE SCALE GENOMIC DNA]</scope>
    <source>
        <strain evidence="1 2">R8-17</strain>
    </source>
</reference>
<proteinExistence type="predicted"/>
<gene>
    <name evidence="1" type="ORF">TH6_01755</name>
</gene>
<evidence type="ECO:0000313" key="2">
    <source>
        <dbReference type="Proteomes" id="UP000253061"/>
    </source>
</evidence>
<dbReference type="Proteomes" id="UP000253061">
    <property type="component" value="Unassembled WGS sequence"/>
</dbReference>
<organism evidence="1 2">
    <name type="scientific">Thalassospira profundimaris</name>
    <dbReference type="NCBI Taxonomy" id="502049"/>
    <lineage>
        <taxon>Bacteria</taxon>
        <taxon>Pseudomonadati</taxon>
        <taxon>Pseudomonadota</taxon>
        <taxon>Alphaproteobacteria</taxon>
        <taxon>Rhodospirillales</taxon>
        <taxon>Thalassospiraceae</taxon>
        <taxon>Thalassospira</taxon>
    </lineage>
</organism>
<accession>A0A367VJG2</accession>
<name>A0A367VJG2_9PROT</name>
<dbReference type="EMBL" id="JPWB01000001">
    <property type="protein sequence ID" value="RCK25368.1"/>
    <property type="molecule type" value="Genomic_DNA"/>
</dbReference>
<evidence type="ECO:0000313" key="1">
    <source>
        <dbReference type="EMBL" id="RCK25368.1"/>
    </source>
</evidence>
<dbReference type="AlphaFoldDB" id="A0A367VJG2"/>
<comment type="caution">
    <text evidence="1">The sequence shown here is derived from an EMBL/GenBank/DDBJ whole genome shotgun (WGS) entry which is preliminary data.</text>
</comment>
<sequence length="329" mass="37562">MIMLPGLSGGLGTYEMPLDTLREVFDLSVHDRMMFDRVLELEDVRPQTVLEHGRMVGSTGVGGVELARVCIRRNWNEKASRELGQMAVLHQALRQLGGSAVKDMKREELMTTEGQIRARKALNRFASEHKVANDTIIDSLGEWSKMIAPVGLDLEGCQGQLRVLANELGKFAKDIDEWAISEQSDFRFMAGRVVSATRSTRDHALKRIDEVDSWNSELGKVLTDWDRAKKDIGKTIEYLWWLLDGWQELIDVWEKRSLTDRAKQRETVEEIASFAPVLPLSEISVSEQQFWVDVRVNQMLWAGELRKLGSGEIDADMMDRLERFRRQSA</sequence>
<protein>
    <submittedName>
        <fullName evidence="1">Uncharacterized protein</fullName>
    </submittedName>
</protein>